<accession>A0A414R5K7</accession>
<feature type="transmembrane region" description="Helical" evidence="1">
    <location>
        <begin position="66"/>
        <end position="91"/>
    </location>
</feature>
<evidence type="ECO:0008006" key="4">
    <source>
        <dbReference type="Google" id="ProtNLM"/>
    </source>
</evidence>
<reference evidence="2 3" key="1">
    <citation type="submission" date="2018-08" db="EMBL/GenBank/DDBJ databases">
        <title>A genome reference for cultivated species of the human gut microbiota.</title>
        <authorList>
            <person name="Zou Y."/>
            <person name="Xue W."/>
            <person name="Luo G."/>
        </authorList>
    </citation>
    <scope>NUCLEOTIDE SEQUENCE [LARGE SCALE GENOMIC DNA]</scope>
    <source>
        <strain evidence="2 3">AM23-22</strain>
    </source>
</reference>
<comment type="caution">
    <text evidence="2">The sequence shown here is derived from an EMBL/GenBank/DDBJ whole genome shotgun (WGS) entry which is preliminary data.</text>
</comment>
<keyword evidence="1" id="KW-0472">Membrane</keyword>
<sequence length="104" mass="12143">MRCPYCKNKYEGLIFIFNTRCAKCGKKASNYNKKRYSLVSCVNIILALLIYALLNNYFGIFKNYIVLHQIISFVIPMIFLGILQAILLANIDCKRRRKRKNNNA</sequence>
<keyword evidence="1" id="KW-0812">Transmembrane</keyword>
<name>A0A414R5K7_9FIRM</name>
<feature type="transmembrane region" description="Helical" evidence="1">
    <location>
        <begin position="36"/>
        <end position="54"/>
    </location>
</feature>
<keyword evidence="1" id="KW-1133">Transmembrane helix</keyword>
<evidence type="ECO:0000313" key="3">
    <source>
        <dbReference type="Proteomes" id="UP000286186"/>
    </source>
</evidence>
<protein>
    <recommendedName>
        <fullName evidence="4">DUF983 domain-containing protein</fullName>
    </recommendedName>
</protein>
<evidence type="ECO:0000256" key="1">
    <source>
        <dbReference type="SAM" id="Phobius"/>
    </source>
</evidence>
<dbReference type="AlphaFoldDB" id="A0A414R5K7"/>
<gene>
    <name evidence="2" type="ORF">DW652_08245</name>
</gene>
<dbReference type="EMBL" id="QRHR01000007">
    <property type="protein sequence ID" value="RHF88304.1"/>
    <property type="molecule type" value="Genomic_DNA"/>
</dbReference>
<dbReference type="Proteomes" id="UP000286186">
    <property type="component" value="Unassembled WGS sequence"/>
</dbReference>
<dbReference type="RefSeq" id="WP_118231823.1">
    <property type="nucleotide sequence ID" value="NZ_CATWJF010000008.1"/>
</dbReference>
<organism evidence="2 3">
    <name type="scientific">Eubacterium ventriosum</name>
    <dbReference type="NCBI Taxonomy" id="39496"/>
    <lineage>
        <taxon>Bacteria</taxon>
        <taxon>Bacillati</taxon>
        <taxon>Bacillota</taxon>
        <taxon>Clostridia</taxon>
        <taxon>Eubacteriales</taxon>
        <taxon>Eubacteriaceae</taxon>
        <taxon>Eubacterium</taxon>
    </lineage>
</organism>
<proteinExistence type="predicted"/>
<evidence type="ECO:0000313" key="2">
    <source>
        <dbReference type="EMBL" id="RHF88304.1"/>
    </source>
</evidence>